<gene>
    <name evidence="2" type="ORF">EOW66_19235</name>
</gene>
<protein>
    <submittedName>
        <fullName evidence="2">YjbH domain-containing protein</fullName>
    </submittedName>
</protein>
<dbReference type="RefSeq" id="WP_128157928.1">
    <property type="nucleotide sequence ID" value="NZ_JBHSOM010000023.1"/>
</dbReference>
<sequence>MPETVKSHLRYMCFLCCWTAAAIALSAGAQADGISSYGTPGLIDMPSATATRDGTLSWTTSLLPDHTRNSLHFQITPRLSGVFRYSILRGYDQNEDRFDRSFDVHYLMREESAQFPALAIGLRDFGGTGLFASEYLVASKHFLDSRLTVSGGIGWGRLGSFGRFSNPLGVIDDRFDTRPGPIRDINETGRVSFNHFFRGDAALFGGIEYQASERLRLAVEYSSDAYTEEVKRMGFEHRTPLNFGLDYRATKNLTFKAFVIGGAQAGFGLTYVIDPRAPQFPGGIERNTPALMPQADIVALGWKAGDIDSSRSRLSRALKVQGLDLESYAESDTTARVVLANPTYPNIAEALGRAARVMANTLPAALSTFEITLAVEGMPTSSSTFRRADLHTLETAWDGSWQSFVRADIADAPTRLAPDAGSYPRLNWALTPYYSTEFFDPDNPLRIDFGAQASLHYTLAPGVSLTAVVRQKAFGTLDQSTRLSDSVLPHVRSDAALYDKFSGPRISILTADYLFRPASALYGRLSAGYFEAMFAGVSGELLWYPQGSRLALGAELNYLGQRDPESRLGLTDYRVASGHLSAYYDFGQGYRGEIDAGRYLAKDWGATISFDREFDNGFRVGAFFTLTDVSFDDFGEGSFDKGIRLSIPISWLSGEPGRGALSQTVRPIQRDGGARVEIANRLYEQVRGTNESEMQNQWGKFWR</sequence>
<comment type="caution">
    <text evidence="2">The sequence shown here is derived from an EMBL/GenBank/DDBJ whole genome shotgun (WGS) entry which is preliminary data.</text>
</comment>
<dbReference type="EMBL" id="SAVA01000018">
    <property type="protein sequence ID" value="RWR47724.1"/>
    <property type="molecule type" value="Genomic_DNA"/>
</dbReference>
<dbReference type="InterPro" id="IPR010344">
    <property type="entry name" value="YbjH"/>
</dbReference>
<organism evidence="2 3">
    <name type="scientific">Paenirhodobacter huangdaonensis</name>
    <dbReference type="NCBI Taxonomy" id="2501515"/>
    <lineage>
        <taxon>Bacteria</taxon>
        <taxon>Pseudomonadati</taxon>
        <taxon>Pseudomonadota</taxon>
        <taxon>Alphaproteobacteria</taxon>
        <taxon>Rhodobacterales</taxon>
        <taxon>Rhodobacter group</taxon>
        <taxon>Paenirhodobacter</taxon>
    </lineage>
</organism>
<dbReference type="Proteomes" id="UP000288071">
    <property type="component" value="Unassembled WGS sequence"/>
</dbReference>
<evidence type="ECO:0000313" key="2">
    <source>
        <dbReference type="EMBL" id="RWR47724.1"/>
    </source>
</evidence>
<evidence type="ECO:0000313" key="3">
    <source>
        <dbReference type="Proteomes" id="UP000288071"/>
    </source>
</evidence>
<reference evidence="3" key="2">
    <citation type="submission" date="2019-01" db="EMBL/GenBank/DDBJ databases">
        <title>Sinorhodobacter populi sp. nov. isolated from the symptomatic bark tissue of Populus euramericana canker.</title>
        <authorList>
            <person name="Li Y."/>
        </authorList>
    </citation>
    <scope>NUCLEOTIDE SEQUENCE [LARGE SCALE GENOMIC DNA]</scope>
    <source>
        <strain evidence="3">CGMCC 1.12963</strain>
    </source>
</reference>
<proteinExistence type="predicted"/>
<dbReference type="AlphaFoldDB" id="A0A443LEX0"/>
<feature type="signal peptide" evidence="1">
    <location>
        <begin position="1"/>
        <end position="31"/>
    </location>
</feature>
<feature type="chain" id="PRO_5019008582" evidence="1">
    <location>
        <begin position="32"/>
        <end position="703"/>
    </location>
</feature>
<dbReference type="Pfam" id="PF06082">
    <property type="entry name" value="YjbH"/>
    <property type="match status" value="1"/>
</dbReference>
<accession>A0A443LEX0</accession>
<name>A0A443LEX0_9RHOB</name>
<evidence type="ECO:0000256" key="1">
    <source>
        <dbReference type="SAM" id="SignalP"/>
    </source>
</evidence>
<reference evidence="2 3" key="1">
    <citation type="submission" date="2019-01" db="EMBL/GenBank/DDBJ databases">
        <title>Sinorhodobacter populi sp. nov. isolated from the symptomatic bark tissue of Populus euramericana canker.</title>
        <authorList>
            <person name="Xu G."/>
        </authorList>
    </citation>
    <scope>NUCLEOTIDE SEQUENCE [LARGE SCALE GENOMIC DNA]</scope>
    <source>
        <strain evidence="2 3">CGMCC 1.12963</strain>
    </source>
</reference>
<keyword evidence="3" id="KW-1185">Reference proteome</keyword>
<keyword evidence="1" id="KW-0732">Signal</keyword>